<comment type="similarity">
    <text evidence="1">Belongs to the ARG7 family.</text>
</comment>
<sequence length="380" mass="42632">MRESSDLRGSENLRGGVLNLSIFDRVVVQVVEIPLLDLNGHESTSLSGSPGFAQTTSLPPETKFDHKMLLLRFEHKLVSPLRIRAKACTTSLSRFDLKTKQLVKTKLDHPLLFSTRQHSTKPSKNKKRAPASFQLLVLKLESLIRTITPLTSINVVILQPPPIAVLLKPPLSSSTVVFFPYYLSDSRPTKTEAPCGGTGRTPPGPPLALPSKDDRTWHAFKQTRQHHTGFTDGQNPWMIPDELFPIKQNIWPAPHVARFPFNALISSLGAWYHYKKSISKEMGMGIIKIANAKQKLKRSITPKKNGFLATDSRKKGHFAVYVGETHKRYVIPLSTLDHPLFRELLHWAEEEFGFDNSEGGLKIPCNEDYFEGLISIISST</sequence>
<dbReference type="EMBL" id="JARYMX010000005">
    <property type="protein sequence ID" value="KAJ9549431.1"/>
    <property type="molecule type" value="Genomic_DNA"/>
</dbReference>
<comment type="caution">
    <text evidence="2">The sequence shown here is derived from an EMBL/GenBank/DDBJ whole genome shotgun (WGS) entry which is preliminary data.</text>
</comment>
<organism evidence="2 3">
    <name type="scientific">Centaurea solstitialis</name>
    <name type="common">yellow star-thistle</name>
    <dbReference type="NCBI Taxonomy" id="347529"/>
    <lineage>
        <taxon>Eukaryota</taxon>
        <taxon>Viridiplantae</taxon>
        <taxon>Streptophyta</taxon>
        <taxon>Embryophyta</taxon>
        <taxon>Tracheophyta</taxon>
        <taxon>Spermatophyta</taxon>
        <taxon>Magnoliopsida</taxon>
        <taxon>eudicotyledons</taxon>
        <taxon>Gunneridae</taxon>
        <taxon>Pentapetalae</taxon>
        <taxon>asterids</taxon>
        <taxon>campanulids</taxon>
        <taxon>Asterales</taxon>
        <taxon>Asteraceae</taxon>
        <taxon>Carduoideae</taxon>
        <taxon>Cardueae</taxon>
        <taxon>Centaureinae</taxon>
        <taxon>Centaurea</taxon>
    </lineage>
</organism>
<name>A0AA38T6H8_9ASTR</name>
<accession>A0AA38T6H8</accession>
<dbReference type="Proteomes" id="UP001172457">
    <property type="component" value="Chromosome 5"/>
</dbReference>
<proteinExistence type="inferred from homology"/>
<dbReference type="PANTHER" id="PTHR31929">
    <property type="entry name" value="SAUR-LIKE AUXIN-RESPONSIVE PROTEIN FAMILY-RELATED"/>
    <property type="match status" value="1"/>
</dbReference>
<reference evidence="2" key="1">
    <citation type="submission" date="2023-03" db="EMBL/GenBank/DDBJ databases">
        <title>Chromosome-scale reference genome and RAD-based genetic map of yellow starthistle (Centaurea solstitialis) reveal putative structural variation and QTLs associated with invader traits.</title>
        <authorList>
            <person name="Reatini B."/>
            <person name="Cang F.A."/>
            <person name="Jiang Q."/>
            <person name="Mckibben M.T.W."/>
            <person name="Barker M.S."/>
            <person name="Rieseberg L.H."/>
            <person name="Dlugosch K.M."/>
        </authorList>
    </citation>
    <scope>NUCLEOTIDE SEQUENCE</scope>
    <source>
        <strain evidence="2">CAN-66</strain>
        <tissue evidence="2">Leaf</tissue>
    </source>
</reference>
<keyword evidence="3" id="KW-1185">Reference proteome</keyword>
<protein>
    <recommendedName>
        <fullName evidence="4">Small auxin up regulated protein</fullName>
    </recommendedName>
</protein>
<evidence type="ECO:0000313" key="3">
    <source>
        <dbReference type="Proteomes" id="UP001172457"/>
    </source>
</evidence>
<dbReference type="InterPro" id="IPR003676">
    <property type="entry name" value="SAUR_fam"/>
</dbReference>
<dbReference type="AlphaFoldDB" id="A0AA38T6H8"/>
<evidence type="ECO:0000313" key="2">
    <source>
        <dbReference type="EMBL" id="KAJ9549431.1"/>
    </source>
</evidence>
<dbReference type="GO" id="GO:0009733">
    <property type="term" value="P:response to auxin"/>
    <property type="evidence" value="ECO:0007669"/>
    <property type="project" value="InterPro"/>
</dbReference>
<dbReference type="Pfam" id="PF02519">
    <property type="entry name" value="Auxin_inducible"/>
    <property type="match status" value="1"/>
</dbReference>
<evidence type="ECO:0008006" key="4">
    <source>
        <dbReference type="Google" id="ProtNLM"/>
    </source>
</evidence>
<gene>
    <name evidence="2" type="ORF">OSB04_021974</name>
</gene>
<evidence type="ECO:0000256" key="1">
    <source>
        <dbReference type="ARBA" id="ARBA00006974"/>
    </source>
</evidence>